<dbReference type="PANTHER" id="PTHR43884:SF12">
    <property type="entry name" value="ISOVALERYL-COA DEHYDROGENASE, MITOCHONDRIAL-RELATED"/>
    <property type="match status" value="1"/>
</dbReference>
<dbReference type="InterPro" id="IPR046373">
    <property type="entry name" value="Acyl-CoA_Oxase/DH_mid-dom_sf"/>
</dbReference>
<keyword evidence="3" id="KW-1185">Reference proteome</keyword>
<protein>
    <recommendedName>
        <fullName evidence="1">Acyl-CoA dehydrogenase/oxidase N-terminal domain-containing protein</fullName>
    </recommendedName>
</protein>
<accession>A0A9E6XS42</accession>
<dbReference type="Gene3D" id="1.10.540.10">
    <property type="entry name" value="Acyl-CoA dehydrogenase/oxidase, N-terminal domain"/>
    <property type="match status" value="1"/>
</dbReference>
<proteinExistence type="predicted"/>
<dbReference type="EMBL" id="CP087164">
    <property type="protein sequence ID" value="UGS33800.1"/>
    <property type="molecule type" value="Genomic_DNA"/>
</dbReference>
<dbReference type="AlphaFoldDB" id="A0A9E6XS42"/>
<organism evidence="2 3">
    <name type="scientific">Capillimicrobium parvum</name>
    <dbReference type="NCBI Taxonomy" id="2884022"/>
    <lineage>
        <taxon>Bacteria</taxon>
        <taxon>Bacillati</taxon>
        <taxon>Actinomycetota</taxon>
        <taxon>Thermoleophilia</taxon>
        <taxon>Solirubrobacterales</taxon>
        <taxon>Capillimicrobiaceae</taxon>
        <taxon>Capillimicrobium</taxon>
    </lineage>
</organism>
<dbReference type="Proteomes" id="UP001162834">
    <property type="component" value="Chromosome"/>
</dbReference>
<evidence type="ECO:0000313" key="2">
    <source>
        <dbReference type="EMBL" id="UGS33800.1"/>
    </source>
</evidence>
<reference evidence="2" key="1">
    <citation type="journal article" date="2022" name="Int. J. Syst. Evol. Microbiol.">
        <title>Pseudomonas aegrilactucae sp. nov. and Pseudomonas morbosilactucae sp. nov., pathogens causing bacterial rot of lettuce in Japan.</title>
        <authorList>
            <person name="Sawada H."/>
            <person name="Fujikawa T."/>
            <person name="Satou M."/>
        </authorList>
    </citation>
    <scope>NUCLEOTIDE SEQUENCE</scope>
    <source>
        <strain evidence="2">0166_1</strain>
    </source>
</reference>
<dbReference type="InterPro" id="IPR037069">
    <property type="entry name" value="AcylCoA_DH/ox_N_sf"/>
</dbReference>
<evidence type="ECO:0000313" key="3">
    <source>
        <dbReference type="Proteomes" id="UP001162834"/>
    </source>
</evidence>
<gene>
    <name evidence="2" type="ORF">DSM104329_00165</name>
</gene>
<dbReference type="KEGG" id="sbae:DSM104329_00165"/>
<name>A0A9E6XS42_9ACTN</name>
<dbReference type="GO" id="GO:0003995">
    <property type="term" value="F:acyl-CoA dehydrogenase activity"/>
    <property type="evidence" value="ECO:0007669"/>
    <property type="project" value="TreeGrafter"/>
</dbReference>
<sequence>MLACCRAVDAPATETARRVAREHLAPVATELDLAGVAPAEQLDALAGAGLYGIGVEEDFATVCAVIEILAAACLTTTFVWTQHLGVLLAVGSRPEGDPLRAEWLEPLSRGERRAGTAFTGGALPGPPLLHATQADGGWRLDGTAPWISGWGVVDVLYVAGRDPEDRVVWGLLDAAQPRGLVVEPLELLAVDASATVRADFDAVPLPAERVTAVEPLPPGAGLRPYAIRTHAAMALGVAGRCCEIAGASPLDAELAACRRELDAGLDDPEAMVAARARVAGLTLRASAAALVGTGAGGVVAGSEVERLGREALFLAAFGLRAPIRAALLHRLGAGPEHR</sequence>
<dbReference type="Pfam" id="PF02771">
    <property type="entry name" value="Acyl-CoA_dh_N"/>
    <property type="match status" value="1"/>
</dbReference>
<feature type="domain" description="Acyl-CoA dehydrogenase/oxidase N-terminal" evidence="1">
    <location>
        <begin position="14"/>
        <end position="111"/>
    </location>
</feature>
<dbReference type="InterPro" id="IPR013786">
    <property type="entry name" value="AcylCoA_DH/ox_N"/>
</dbReference>
<evidence type="ECO:0000259" key="1">
    <source>
        <dbReference type="Pfam" id="PF02771"/>
    </source>
</evidence>
<dbReference type="Gene3D" id="2.40.110.10">
    <property type="entry name" value="Butyryl-CoA Dehydrogenase, subunit A, domain 2"/>
    <property type="match status" value="1"/>
</dbReference>
<dbReference type="GO" id="GO:0050660">
    <property type="term" value="F:flavin adenine dinucleotide binding"/>
    <property type="evidence" value="ECO:0007669"/>
    <property type="project" value="InterPro"/>
</dbReference>
<dbReference type="PANTHER" id="PTHR43884">
    <property type="entry name" value="ACYL-COA DEHYDROGENASE"/>
    <property type="match status" value="1"/>
</dbReference>
<dbReference type="SUPFAM" id="SSF56645">
    <property type="entry name" value="Acyl-CoA dehydrogenase NM domain-like"/>
    <property type="match status" value="1"/>
</dbReference>
<dbReference type="InterPro" id="IPR009100">
    <property type="entry name" value="AcylCoA_DH/oxidase_NM_dom_sf"/>
</dbReference>